<dbReference type="EMBL" id="HBIQ01067644">
    <property type="protein sequence ID" value="CAE0572756.1"/>
    <property type="molecule type" value="Transcribed_RNA"/>
</dbReference>
<gene>
    <name evidence="2" type="ORF">SACU0126_LOCUS21539</name>
</gene>
<dbReference type="InterPro" id="IPR040047">
    <property type="entry name" value="VPS50"/>
</dbReference>
<dbReference type="AlphaFoldDB" id="A0A7S3T4Y2"/>
<dbReference type="PANTHER" id="PTHR13258:SF0">
    <property type="entry name" value="SYNDETIN"/>
    <property type="match status" value="1"/>
</dbReference>
<dbReference type="InterPro" id="IPR019514">
    <property type="entry name" value="Syndetin_C"/>
</dbReference>
<dbReference type="GO" id="GO:0032456">
    <property type="term" value="P:endocytic recycling"/>
    <property type="evidence" value="ECO:0007669"/>
    <property type="project" value="InterPro"/>
</dbReference>
<dbReference type="GO" id="GO:0042147">
    <property type="term" value="P:retrograde transport, endosome to Golgi"/>
    <property type="evidence" value="ECO:0007669"/>
    <property type="project" value="InterPro"/>
</dbReference>
<organism evidence="2">
    <name type="scientific">Strombidinopsis acuminata</name>
    <dbReference type="NCBI Taxonomy" id="141414"/>
    <lineage>
        <taxon>Eukaryota</taxon>
        <taxon>Sar</taxon>
        <taxon>Alveolata</taxon>
        <taxon>Ciliophora</taxon>
        <taxon>Intramacronucleata</taxon>
        <taxon>Spirotrichea</taxon>
        <taxon>Choreotrichia</taxon>
        <taxon>Choreotrichida</taxon>
        <taxon>Strombidinopsidae</taxon>
        <taxon>Strombidinopsis</taxon>
    </lineage>
</organism>
<reference evidence="2" key="1">
    <citation type="submission" date="2021-01" db="EMBL/GenBank/DDBJ databases">
        <authorList>
            <person name="Corre E."/>
            <person name="Pelletier E."/>
            <person name="Niang G."/>
            <person name="Scheremetjew M."/>
            <person name="Finn R."/>
            <person name="Kale V."/>
            <person name="Holt S."/>
            <person name="Cochrane G."/>
            <person name="Meng A."/>
            <person name="Brown T."/>
            <person name="Cohen L."/>
        </authorList>
    </citation>
    <scope>NUCLEOTIDE SEQUENCE</scope>
    <source>
        <strain evidence="2">SPMC142</strain>
    </source>
</reference>
<dbReference type="GO" id="GO:0000149">
    <property type="term" value="F:SNARE binding"/>
    <property type="evidence" value="ECO:0007669"/>
    <property type="project" value="TreeGrafter"/>
</dbReference>
<dbReference type="Pfam" id="PF10474">
    <property type="entry name" value="Syndetin_C"/>
    <property type="match status" value="1"/>
</dbReference>
<proteinExistence type="predicted"/>
<name>A0A7S3T4Y2_9SPIT</name>
<sequence>MVEGYSQIKKVTDEGRAQMSLDTKTLHAALRKLLPDMAPSVGYVEDYIRAFYLPPEDLIAWARSHPQYLMRHRMAMMTLNGVYAGLKKKEQQEVLEALTQLVE</sequence>
<dbReference type="PANTHER" id="PTHR13258">
    <property type="entry name" value="SYNDETIN"/>
    <property type="match status" value="1"/>
</dbReference>
<dbReference type="GO" id="GO:0005829">
    <property type="term" value="C:cytosol"/>
    <property type="evidence" value="ECO:0007669"/>
    <property type="project" value="GOC"/>
</dbReference>
<evidence type="ECO:0000313" key="2">
    <source>
        <dbReference type="EMBL" id="CAE0572756.1"/>
    </source>
</evidence>
<dbReference type="GO" id="GO:1990745">
    <property type="term" value="C:EARP complex"/>
    <property type="evidence" value="ECO:0007669"/>
    <property type="project" value="InterPro"/>
</dbReference>
<feature type="domain" description="Syndetin C-terminal" evidence="1">
    <location>
        <begin position="1"/>
        <end position="98"/>
    </location>
</feature>
<protein>
    <recommendedName>
        <fullName evidence="1">Syndetin C-terminal domain-containing protein</fullName>
    </recommendedName>
</protein>
<evidence type="ECO:0000259" key="1">
    <source>
        <dbReference type="Pfam" id="PF10474"/>
    </source>
</evidence>
<accession>A0A7S3T4Y2</accession>